<dbReference type="InterPro" id="IPR052905">
    <property type="entry name" value="LD-transpeptidase_YkuD-like"/>
</dbReference>
<feature type="transmembrane region" description="Helical" evidence="8">
    <location>
        <begin position="12"/>
        <end position="31"/>
    </location>
</feature>
<dbReference type="GO" id="GO:0071555">
    <property type="term" value="P:cell wall organization"/>
    <property type="evidence" value="ECO:0007669"/>
    <property type="project" value="UniProtKB-UniRule"/>
</dbReference>
<keyword evidence="5 7" id="KW-0573">Peptidoglycan synthesis</keyword>
<evidence type="ECO:0000313" key="11">
    <source>
        <dbReference type="Proteomes" id="UP000256405"/>
    </source>
</evidence>
<dbReference type="OrthoDB" id="9778545at2"/>
<accession>A0A3E0E004</accession>
<evidence type="ECO:0000256" key="2">
    <source>
        <dbReference type="ARBA" id="ARBA00005992"/>
    </source>
</evidence>
<dbReference type="Pfam" id="PF20142">
    <property type="entry name" value="Scaffold"/>
    <property type="match status" value="1"/>
</dbReference>
<evidence type="ECO:0000256" key="5">
    <source>
        <dbReference type="ARBA" id="ARBA00022984"/>
    </source>
</evidence>
<evidence type="ECO:0000313" key="10">
    <source>
        <dbReference type="EMBL" id="REG91578.1"/>
    </source>
</evidence>
<organism evidence="10 11">
    <name type="scientific">Algoriphagus antarcticus</name>
    <dbReference type="NCBI Taxonomy" id="238540"/>
    <lineage>
        <taxon>Bacteria</taxon>
        <taxon>Pseudomonadati</taxon>
        <taxon>Bacteroidota</taxon>
        <taxon>Cytophagia</taxon>
        <taxon>Cytophagales</taxon>
        <taxon>Cyclobacteriaceae</taxon>
        <taxon>Algoriphagus</taxon>
    </lineage>
</organism>
<name>A0A3E0E004_9BACT</name>
<dbReference type="PANTHER" id="PTHR41533">
    <property type="entry name" value="L,D-TRANSPEPTIDASE HI_1667-RELATED"/>
    <property type="match status" value="1"/>
</dbReference>
<feature type="active site" description="Nucleophile" evidence="7">
    <location>
        <position position="473"/>
    </location>
</feature>
<dbReference type="GO" id="GO:0004180">
    <property type="term" value="F:carboxypeptidase activity"/>
    <property type="evidence" value="ECO:0007669"/>
    <property type="project" value="UniProtKB-ARBA"/>
</dbReference>
<dbReference type="UniPathway" id="UPA00219"/>
<protein>
    <submittedName>
        <fullName evidence="10">Murein L,D-transpeptidase YcbB/YkuD</fullName>
    </submittedName>
</protein>
<keyword evidence="8" id="KW-1133">Transmembrane helix</keyword>
<feature type="active site" description="Proton donor/acceptor" evidence="7">
    <location>
        <position position="454"/>
    </location>
</feature>
<dbReference type="GO" id="GO:0009252">
    <property type="term" value="P:peptidoglycan biosynthetic process"/>
    <property type="evidence" value="ECO:0007669"/>
    <property type="project" value="UniProtKB-UniPathway"/>
</dbReference>
<sequence>MGLHKMPFMNKKIIIPIAAVLLLAVGLFWFFNQRRSDLTDELQQHLTSEKVGVLAESDYSESIHEFYTERDYMEVWLFNGTLSNKGEELLEQIEDSKYDGLQPSDYNLTKIYELSSNKDKENKKFRNLSSEEKVNLELLLTDSFFNLAHDLDKGKVNPSSLDPNWKFEEKETDLNYSDLIKEVASGSSVKKTFEKLYPNSELYAHGKDAIKELYEIRENDTLTWSFEPVEGAIKVGEKHAAIPELRKRLVFWDFLKQYDTDEATLFDSTMFSGLQKYQESNGMNPDGVIGSLVAESLNNSPQNLIDIASINMERLRWMPKMDWNQEMVLVNIANYQLDYMEKADTAFTAKVIVGKEYNESPTFTAPMSYIVFSPYWNIPESITNEEIIPSVQKNPNYLSQKNMEVVNGSGEVVKASKINLSKEEGYRVRQKPGGDNSLGLVKFMFPNEYNIYIHDTPARSLFEKETRALSHGCIRIQNPEQFAKILLHDKSWTDEKIKEAMNQENEEVVELDRKIPVVILYMTFWADKDGKANFRSDVYDRDQGLLKALRSDKSGLDKA</sequence>
<dbReference type="GO" id="GO:0016740">
    <property type="term" value="F:transferase activity"/>
    <property type="evidence" value="ECO:0007669"/>
    <property type="project" value="UniProtKB-KW"/>
</dbReference>
<dbReference type="EMBL" id="QUNF01000004">
    <property type="protein sequence ID" value="REG91578.1"/>
    <property type="molecule type" value="Genomic_DNA"/>
</dbReference>
<dbReference type="InterPro" id="IPR038063">
    <property type="entry name" value="Transpep_catalytic_dom"/>
</dbReference>
<evidence type="ECO:0000256" key="4">
    <source>
        <dbReference type="ARBA" id="ARBA00022960"/>
    </source>
</evidence>
<dbReference type="CDD" id="cd16913">
    <property type="entry name" value="YkuD_like"/>
    <property type="match status" value="1"/>
</dbReference>
<evidence type="ECO:0000259" key="9">
    <source>
        <dbReference type="PROSITE" id="PS52029"/>
    </source>
</evidence>
<dbReference type="AlphaFoldDB" id="A0A3E0E004"/>
<dbReference type="PROSITE" id="PS52029">
    <property type="entry name" value="LD_TPASE"/>
    <property type="match status" value="1"/>
</dbReference>
<dbReference type="PANTHER" id="PTHR41533:SF2">
    <property type="entry name" value="BLR7131 PROTEIN"/>
    <property type="match status" value="1"/>
</dbReference>
<evidence type="ECO:0000256" key="7">
    <source>
        <dbReference type="PROSITE-ProRule" id="PRU01373"/>
    </source>
</evidence>
<keyword evidence="8" id="KW-0812">Transmembrane</keyword>
<feature type="domain" description="L,D-TPase catalytic" evidence="9">
    <location>
        <begin position="326"/>
        <end position="500"/>
    </location>
</feature>
<dbReference type="InterPro" id="IPR045380">
    <property type="entry name" value="LD_TPept_scaffold_dom"/>
</dbReference>
<gene>
    <name evidence="10" type="ORF">C8N25_104192</name>
</gene>
<keyword evidence="11" id="KW-1185">Reference proteome</keyword>
<comment type="caution">
    <text evidence="10">The sequence shown here is derived from an EMBL/GenBank/DDBJ whole genome shotgun (WGS) entry which is preliminary data.</text>
</comment>
<keyword evidence="8" id="KW-0472">Membrane</keyword>
<evidence type="ECO:0000256" key="8">
    <source>
        <dbReference type="SAM" id="Phobius"/>
    </source>
</evidence>
<dbReference type="GO" id="GO:0008360">
    <property type="term" value="P:regulation of cell shape"/>
    <property type="evidence" value="ECO:0007669"/>
    <property type="project" value="UniProtKB-UniRule"/>
</dbReference>
<dbReference type="SUPFAM" id="SSF141523">
    <property type="entry name" value="L,D-transpeptidase catalytic domain-like"/>
    <property type="match status" value="1"/>
</dbReference>
<comment type="similarity">
    <text evidence="2">Belongs to the YkuD family.</text>
</comment>
<dbReference type="Gene3D" id="2.40.440.10">
    <property type="entry name" value="L,D-transpeptidase catalytic domain-like"/>
    <property type="match status" value="1"/>
</dbReference>
<evidence type="ECO:0000256" key="3">
    <source>
        <dbReference type="ARBA" id="ARBA00022679"/>
    </source>
</evidence>
<comment type="pathway">
    <text evidence="1 7">Cell wall biogenesis; peptidoglycan biosynthesis.</text>
</comment>
<evidence type="ECO:0000256" key="6">
    <source>
        <dbReference type="ARBA" id="ARBA00023316"/>
    </source>
</evidence>
<reference evidence="10 11" key="1">
    <citation type="submission" date="2018-08" db="EMBL/GenBank/DDBJ databases">
        <title>Genomic Encyclopedia of Archaeal and Bacterial Type Strains, Phase II (KMG-II): from individual species to whole genera.</title>
        <authorList>
            <person name="Goeker M."/>
        </authorList>
    </citation>
    <scope>NUCLEOTIDE SEQUENCE [LARGE SCALE GENOMIC DNA]</scope>
    <source>
        <strain evidence="10 11">DSM 15986</strain>
    </source>
</reference>
<dbReference type="InterPro" id="IPR036366">
    <property type="entry name" value="PGBDSf"/>
</dbReference>
<proteinExistence type="inferred from homology"/>
<dbReference type="Pfam" id="PF03734">
    <property type="entry name" value="YkuD"/>
    <property type="match status" value="1"/>
</dbReference>
<dbReference type="InterPro" id="IPR005490">
    <property type="entry name" value="LD_TPept_cat_dom"/>
</dbReference>
<keyword evidence="4 7" id="KW-0133">Cell shape</keyword>
<dbReference type="InterPro" id="IPR036365">
    <property type="entry name" value="PGBD-like_sf"/>
</dbReference>
<dbReference type="SUPFAM" id="SSF47090">
    <property type="entry name" value="PGBD-like"/>
    <property type="match status" value="1"/>
</dbReference>
<evidence type="ECO:0000256" key="1">
    <source>
        <dbReference type="ARBA" id="ARBA00004752"/>
    </source>
</evidence>
<dbReference type="Gene3D" id="1.10.101.10">
    <property type="entry name" value="PGBD-like superfamily/PGBD"/>
    <property type="match status" value="1"/>
</dbReference>
<keyword evidence="6 7" id="KW-0961">Cell wall biogenesis/degradation</keyword>
<keyword evidence="3" id="KW-0808">Transferase</keyword>
<dbReference type="Proteomes" id="UP000256405">
    <property type="component" value="Unassembled WGS sequence"/>
</dbReference>